<accession>A0AAD9EGX7</accession>
<keyword evidence="2" id="KW-1185">Reference proteome</keyword>
<evidence type="ECO:0000313" key="1">
    <source>
        <dbReference type="EMBL" id="KAK1847082.1"/>
    </source>
</evidence>
<dbReference type="AlphaFoldDB" id="A0AAD9EGX7"/>
<sequence length="87" mass="9705">MRRSHYRWILGSHWAMAREALQRSSKLQDPAVRIEQRRRFPLGVGRGSIDDVNAIVGQAAAMTVVTTCGHHANAVLVTTSVLERIRA</sequence>
<comment type="caution">
    <text evidence="1">The sequence shown here is derived from an EMBL/GenBank/DDBJ whole genome shotgun (WGS) entry which is preliminary data.</text>
</comment>
<protein>
    <submittedName>
        <fullName evidence="1">Uncharacterized protein</fullName>
    </submittedName>
</protein>
<dbReference type="EMBL" id="JAQOWY010000214">
    <property type="protein sequence ID" value="KAK1847082.1"/>
    <property type="molecule type" value="Genomic_DNA"/>
</dbReference>
<dbReference type="Proteomes" id="UP001243330">
    <property type="component" value="Unassembled WGS sequence"/>
</dbReference>
<gene>
    <name evidence="1" type="ORF">CCHR01_10305</name>
</gene>
<organism evidence="1 2">
    <name type="scientific">Colletotrichum chrysophilum</name>
    <dbReference type="NCBI Taxonomy" id="1836956"/>
    <lineage>
        <taxon>Eukaryota</taxon>
        <taxon>Fungi</taxon>
        <taxon>Dikarya</taxon>
        <taxon>Ascomycota</taxon>
        <taxon>Pezizomycotina</taxon>
        <taxon>Sordariomycetes</taxon>
        <taxon>Hypocreomycetidae</taxon>
        <taxon>Glomerellales</taxon>
        <taxon>Glomerellaceae</taxon>
        <taxon>Colletotrichum</taxon>
        <taxon>Colletotrichum gloeosporioides species complex</taxon>
    </lineage>
</organism>
<reference evidence="1" key="1">
    <citation type="submission" date="2023-01" db="EMBL/GenBank/DDBJ databases">
        <title>Colletotrichum chrysophilum M932 genome sequence.</title>
        <authorList>
            <person name="Baroncelli R."/>
        </authorList>
    </citation>
    <scope>NUCLEOTIDE SEQUENCE</scope>
    <source>
        <strain evidence="1">M932</strain>
    </source>
</reference>
<proteinExistence type="predicted"/>
<evidence type="ECO:0000313" key="2">
    <source>
        <dbReference type="Proteomes" id="UP001243330"/>
    </source>
</evidence>
<name>A0AAD9EGX7_9PEZI</name>